<sequence>MSMSVHKLEINLNIQSLGVTSYIFWGTIAGHGQYMAEAERRCSPVRRQLQMINNPESCTYMRFRVPPGGVAGGKFGNLLTPLHLQSRNKCQVVTGGVHMLGFSRAF</sequence>
<name>A0A219AR73_METCM</name>
<reference evidence="1 2" key="1">
    <citation type="journal article" date="2016" name="PLoS Pathog.">
        <title>Biosynthesis of antibiotic leucinostatins in bio-control fungus Purpureocillium lilacinum and their inhibition on phytophthora revealed by genome mining.</title>
        <authorList>
            <person name="Wang G."/>
            <person name="Liu Z."/>
            <person name="Lin R."/>
            <person name="Li E."/>
            <person name="Mao Z."/>
            <person name="Ling J."/>
            <person name="Yang Y."/>
            <person name="Yin W.B."/>
            <person name="Xie B."/>
        </authorList>
    </citation>
    <scope>NUCLEOTIDE SEQUENCE [LARGE SCALE GENOMIC DNA]</scope>
    <source>
        <strain evidence="1">170</strain>
    </source>
</reference>
<protein>
    <submittedName>
        <fullName evidence="1">Uncharacterized protein</fullName>
    </submittedName>
</protein>
<gene>
    <name evidence="1" type="ORF">VFPPC_18088</name>
</gene>
<dbReference type="KEGG" id="pchm:VFPPC_18088"/>
<proteinExistence type="predicted"/>
<dbReference type="RefSeq" id="XP_022285157.1">
    <property type="nucleotide sequence ID" value="XM_022429745.1"/>
</dbReference>
<keyword evidence="2" id="KW-1185">Reference proteome</keyword>
<evidence type="ECO:0000313" key="1">
    <source>
        <dbReference type="EMBL" id="OWT42675.1"/>
    </source>
</evidence>
<evidence type="ECO:0000313" key="2">
    <source>
        <dbReference type="Proteomes" id="UP000078397"/>
    </source>
</evidence>
<accession>A0A219AR73</accession>
<dbReference type="AlphaFoldDB" id="A0A219AR73"/>
<dbReference type="Proteomes" id="UP000078397">
    <property type="component" value="Unassembled WGS sequence"/>
</dbReference>
<organism evidence="1 2">
    <name type="scientific">Pochonia chlamydosporia 170</name>
    <dbReference type="NCBI Taxonomy" id="1380566"/>
    <lineage>
        <taxon>Eukaryota</taxon>
        <taxon>Fungi</taxon>
        <taxon>Dikarya</taxon>
        <taxon>Ascomycota</taxon>
        <taxon>Pezizomycotina</taxon>
        <taxon>Sordariomycetes</taxon>
        <taxon>Hypocreomycetidae</taxon>
        <taxon>Hypocreales</taxon>
        <taxon>Clavicipitaceae</taxon>
        <taxon>Pochonia</taxon>
    </lineage>
</organism>
<comment type="caution">
    <text evidence="1">The sequence shown here is derived from an EMBL/GenBank/DDBJ whole genome shotgun (WGS) entry which is preliminary data.</text>
</comment>
<dbReference type="GeneID" id="33936956"/>
<dbReference type="EMBL" id="LSBJ02000007">
    <property type="protein sequence ID" value="OWT42675.1"/>
    <property type="molecule type" value="Genomic_DNA"/>
</dbReference>